<accession>A0AAJ0DG93</accession>
<keyword evidence="10" id="KW-0378">Hydrolase</keyword>
<dbReference type="GO" id="GO:0005783">
    <property type="term" value="C:endoplasmic reticulum"/>
    <property type="evidence" value="ECO:0007669"/>
    <property type="project" value="UniProtKB-SubCell"/>
</dbReference>
<dbReference type="Proteomes" id="UP001271007">
    <property type="component" value="Unassembled WGS sequence"/>
</dbReference>
<keyword evidence="10" id="KW-0547">Nucleotide-binding</keyword>
<dbReference type="GO" id="GO:0005681">
    <property type="term" value="C:spliceosomal complex"/>
    <property type="evidence" value="ECO:0007669"/>
    <property type="project" value="TreeGrafter"/>
</dbReference>
<dbReference type="AlphaFoldDB" id="A0AAJ0DG93"/>
<dbReference type="PANTHER" id="PTHR24075:SF5">
    <property type="entry name" value="U5 SMALL NUCLEAR RIBONUCLEOPROTEIN 200 KDA HELICASE"/>
    <property type="match status" value="1"/>
</dbReference>
<keyword evidence="4" id="KW-0256">Endoplasmic reticulum</keyword>
<dbReference type="GO" id="GO:0016020">
    <property type="term" value="C:membrane"/>
    <property type="evidence" value="ECO:0007669"/>
    <property type="project" value="UniProtKB-SubCell"/>
</dbReference>
<evidence type="ECO:0000259" key="9">
    <source>
        <dbReference type="Pfam" id="PF02889"/>
    </source>
</evidence>
<comment type="caution">
    <text evidence="10">The sequence shown here is derived from an EMBL/GenBank/DDBJ whole genome shotgun (WGS) entry which is preliminary data.</text>
</comment>
<dbReference type="SUPFAM" id="SSF81296">
    <property type="entry name" value="E set domains"/>
    <property type="match status" value="1"/>
</dbReference>
<evidence type="ECO:0000256" key="5">
    <source>
        <dbReference type="ARBA" id="ARBA00022989"/>
    </source>
</evidence>
<keyword evidence="10" id="KW-0067">ATP-binding</keyword>
<comment type="subcellular location">
    <subcellularLocation>
        <location evidence="2">Endoplasmic reticulum</location>
    </subcellularLocation>
    <subcellularLocation>
        <location evidence="1">Membrane</location>
        <topology evidence="1">Multi-pass membrane protein</topology>
    </subcellularLocation>
</comment>
<keyword evidence="5" id="KW-1133">Transmembrane helix</keyword>
<dbReference type="InterPro" id="IPR004179">
    <property type="entry name" value="Sec63-dom"/>
</dbReference>
<evidence type="ECO:0000313" key="11">
    <source>
        <dbReference type="Proteomes" id="UP001271007"/>
    </source>
</evidence>
<dbReference type="InterPro" id="IPR035892">
    <property type="entry name" value="C2_domain_sf"/>
</dbReference>
<dbReference type="FunFam" id="2.60.40.150:FF:000133">
    <property type="entry name" value="Pre-mRNA splicing helicase, putative"/>
    <property type="match status" value="1"/>
</dbReference>
<dbReference type="Gene3D" id="2.60.40.150">
    <property type="entry name" value="C2 domain"/>
    <property type="match status" value="1"/>
</dbReference>
<dbReference type="PANTHER" id="PTHR24075">
    <property type="entry name" value="SEC63 DOMAIN-CONTAINING"/>
    <property type="match status" value="1"/>
</dbReference>
<reference evidence="10" key="1">
    <citation type="submission" date="2023-04" db="EMBL/GenBank/DDBJ databases">
        <title>Black Yeasts Isolated from many extreme environments.</title>
        <authorList>
            <person name="Coleine C."/>
            <person name="Stajich J.E."/>
            <person name="Selbmann L."/>
        </authorList>
    </citation>
    <scope>NUCLEOTIDE SEQUENCE</scope>
    <source>
        <strain evidence="10">CCFEE 5312</strain>
    </source>
</reference>
<keyword evidence="11" id="KW-1185">Reference proteome</keyword>
<name>A0AAJ0DG93_9PEZI</name>
<protein>
    <submittedName>
        <fullName evidence="10">Pre-mRNA-splicing helicase BRR2</fullName>
        <ecNumber evidence="10">3.6.4.13</ecNumber>
    </submittedName>
</protein>
<organism evidence="10 11">
    <name type="scientific">Extremus antarcticus</name>
    <dbReference type="NCBI Taxonomy" id="702011"/>
    <lineage>
        <taxon>Eukaryota</taxon>
        <taxon>Fungi</taxon>
        <taxon>Dikarya</taxon>
        <taxon>Ascomycota</taxon>
        <taxon>Pezizomycotina</taxon>
        <taxon>Dothideomycetes</taxon>
        <taxon>Dothideomycetidae</taxon>
        <taxon>Mycosphaerellales</taxon>
        <taxon>Extremaceae</taxon>
        <taxon>Extremus</taxon>
    </lineage>
</organism>
<evidence type="ECO:0000256" key="8">
    <source>
        <dbReference type="SAM" id="MobiDB-lite"/>
    </source>
</evidence>
<evidence type="ECO:0000256" key="6">
    <source>
        <dbReference type="ARBA" id="ARBA00023136"/>
    </source>
</evidence>
<keyword evidence="10" id="KW-0347">Helicase</keyword>
<dbReference type="GO" id="GO:0003723">
    <property type="term" value="F:RNA binding"/>
    <property type="evidence" value="ECO:0007669"/>
    <property type="project" value="TreeGrafter"/>
</dbReference>
<evidence type="ECO:0000256" key="3">
    <source>
        <dbReference type="ARBA" id="ARBA00022692"/>
    </source>
</evidence>
<evidence type="ECO:0000313" key="10">
    <source>
        <dbReference type="EMBL" id="KAK3053519.1"/>
    </source>
</evidence>
<dbReference type="GO" id="GO:0000388">
    <property type="term" value="P:spliceosome conformational change to release U4 (or U4atac) and U1 (or U11)"/>
    <property type="evidence" value="ECO:0007669"/>
    <property type="project" value="TreeGrafter"/>
</dbReference>
<dbReference type="GO" id="GO:0003724">
    <property type="term" value="F:RNA helicase activity"/>
    <property type="evidence" value="ECO:0007669"/>
    <property type="project" value="UniProtKB-EC"/>
</dbReference>
<evidence type="ECO:0000256" key="2">
    <source>
        <dbReference type="ARBA" id="ARBA00004240"/>
    </source>
</evidence>
<feature type="region of interest" description="Disordered" evidence="8">
    <location>
        <begin position="115"/>
        <end position="134"/>
    </location>
</feature>
<proteinExistence type="predicted"/>
<feature type="domain" description="SEC63" evidence="9">
    <location>
        <begin position="13"/>
        <end position="111"/>
    </location>
</feature>
<keyword evidence="6" id="KW-0472">Membrane</keyword>
<evidence type="ECO:0000256" key="7">
    <source>
        <dbReference type="ARBA" id="ARBA00023186"/>
    </source>
</evidence>
<dbReference type="EMBL" id="JAWDJX010000015">
    <property type="protein sequence ID" value="KAK3053519.1"/>
    <property type="molecule type" value="Genomic_DNA"/>
</dbReference>
<keyword evidence="3" id="KW-0812">Transmembrane</keyword>
<evidence type="ECO:0000256" key="1">
    <source>
        <dbReference type="ARBA" id="ARBA00004141"/>
    </source>
</evidence>
<sequence>MRKLSFEVEDPENVTAGAPSYVIVTVERDVDEDEEPDLNVHAPFYPAEKTENWWLVIGEEKTKTLLAIKRVTIAKSLKARLEMVVPTAGKHELTLFLMSDSYVGVDQAPTFEVEVAEGEEDEDDDEEDGDAVQE</sequence>
<keyword evidence="7" id="KW-0143">Chaperone</keyword>
<dbReference type="EC" id="3.6.4.13" evidence="10"/>
<dbReference type="Pfam" id="PF02889">
    <property type="entry name" value="Sec63"/>
    <property type="match status" value="1"/>
</dbReference>
<evidence type="ECO:0000256" key="4">
    <source>
        <dbReference type="ARBA" id="ARBA00022824"/>
    </source>
</evidence>
<gene>
    <name evidence="10" type="primary">brr2_2</name>
    <name evidence="10" type="ORF">LTR09_005263</name>
</gene>
<dbReference type="GO" id="GO:0016787">
    <property type="term" value="F:hydrolase activity"/>
    <property type="evidence" value="ECO:0007669"/>
    <property type="project" value="UniProtKB-KW"/>
</dbReference>
<dbReference type="InterPro" id="IPR014756">
    <property type="entry name" value="Ig_E-set"/>
</dbReference>